<dbReference type="InterPro" id="IPR013873">
    <property type="entry name" value="Cdc37_C"/>
</dbReference>
<dbReference type="GO" id="GO:0051082">
    <property type="term" value="F:unfolded protein binding"/>
    <property type="evidence" value="ECO:0007669"/>
    <property type="project" value="TreeGrafter"/>
</dbReference>
<feature type="domain" description="Cdc37 C-terminal" evidence="8">
    <location>
        <begin position="376"/>
        <end position="480"/>
    </location>
</feature>
<evidence type="ECO:0000256" key="4">
    <source>
        <dbReference type="ARBA" id="ARBA00023186"/>
    </source>
</evidence>
<evidence type="ECO:0000256" key="7">
    <source>
        <dbReference type="SAM" id="MobiDB-lite"/>
    </source>
</evidence>
<feature type="non-terminal residue" evidence="11">
    <location>
        <position position="1"/>
    </location>
</feature>
<dbReference type="AlphaFoldDB" id="A0A0D6EIB8"/>
<evidence type="ECO:0000259" key="8">
    <source>
        <dbReference type="SMART" id="SM01069"/>
    </source>
</evidence>
<dbReference type="InterPro" id="IPR013874">
    <property type="entry name" value="Cdc37_Hsp90-bd"/>
</dbReference>
<evidence type="ECO:0000313" key="11">
    <source>
        <dbReference type="EMBL" id="CEQ39699.1"/>
    </source>
</evidence>
<evidence type="ECO:0000259" key="10">
    <source>
        <dbReference type="SMART" id="SM01071"/>
    </source>
</evidence>
<evidence type="ECO:0000313" key="12">
    <source>
        <dbReference type="Proteomes" id="UP000243876"/>
    </source>
</evidence>
<dbReference type="Pfam" id="PF08564">
    <property type="entry name" value="CDC37_C"/>
    <property type="match status" value="1"/>
</dbReference>
<protein>
    <recommendedName>
        <fullName evidence="5">Hsp90 chaperone protein kinase-targeting subunit</fullName>
    </recommendedName>
</protein>
<feature type="compositionally biased region" description="Polar residues" evidence="7">
    <location>
        <begin position="465"/>
        <end position="476"/>
    </location>
</feature>
<accession>A0A0D6EIB8</accession>
<feature type="domain" description="Cdc37 Hsp90 binding" evidence="9">
    <location>
        <begin position="210"/>
        <end position="357"/>
    </location>
</feature>
<dbReference type="PANTHER" id="PTHR12800">
    <property type="entry name" value="CDC37-RELATED"/>
    <property type="match status" value="1"/>
</dbReference>
<dbReference type="Gene3D" id="1.20.58.610">
    <property type="entry name" value="Cdc37, Hsp90 binding domain"/>
    <property type="match status" value="1"/>
</dbReference>
<feature type="domain" description="Cdc37 N-terminal" evidence="10">
    <location>
        <begin position="8"/>
        <end position="134"/>
    </location>
</feature>
<dbReference type="GO" id="GO:0005737">
    <property type="term" value="C:cytoplasm"/>
    <property type="evidence" value="ECO:0007669"/>
    <property type="project" value="UniProtKB-SubCell"/>
</dbReference>
<dbReference type="InterPro" id="IPR004918">
    <property type="entry name" value="Cdc37"/>
</dbReference>
<evidence type="ECO:0000256" key="5">
    <source>
        <dbReference type="ARBA" id="ARBA00031396"/>
    </source>
</evidence>
<dbReference type="Pfam" id="PF08565">
    <property type="entry name" value="CDC37_M"/>
    <property type="match status" value="1"/>
</dbReference>
<evidence type="ECO:0000256" key="6">
    <source>
        <dbReference type="SAM" id="Coils"/>
    </source>
</evidence>
<keyword evidence="3" id="KW-0963">Cytoplasm</keyword>
<comment type="similarity">
    <text evidence="2">Belongs to the CDC37 family.</text>
</comment>
<dbReference type="SMART" id="SM01070">
    <property type="entry name" value="CDC37_M"/>
    <property type="match status" value="1"/>
</dbReference>
<feature type="region of interest" description="Disordered" evidence="7">
    <location>
        <begin position="136"/>
        <end position="167"/>
    </location>
</feature>
<keyword evidence="6" id="KW-0175">Coiled coil</keyword>
<dbReference type="Proteomes" id="UP000243876">
    <property type="component" value="Unassembled WGS sequence"/>
</dbReference>
<proteinExistence type="inferred from homology"/>
<evidence type="ECO:0000256" key="1">
    <source>
        <dbReference type="ARBA" id="ARBA00004496"/>
    </source>
</evidence>
<dbReference type="GO" id="GO:0019901">
    <property type="term" value="F:protein kinase binding"/>
    <property type="evidence" value="ECO:0007669"/>
    <property type="project" value="InterPro"/>
</dbReference>
<reference evidence="12" key="1">
    <citation type="submission" date="2015-02" db="EMBL/GenBank/DDBJ databases">
        <authorList>
            <person name="Gon?alves P."/>
        </authorList>
    </citation>
    <scope>NUCLEOTIDE SEQUENCE [LARGE SCALE GENOMIC DNA]</scope>
</reference>
<evidence type="ECO:0000256" key="2">
    <source>
        <dbReference type="ARBA" id="ARBA00006222"/>
    </source>
</evidence>
<organism evidence="11 12">
    <name type="scientific">Sporidiobolus salmonicolor</name>
    <name type="common">Yeast-like fungus</name>
    <name type="synonym">Sporobolomyces salmonicolor</name>
    <dbReference type="NCBI Taxonomy" id="5005"/>
    <lineage>
        <taxon>Eukaryota</taxon>
        <taxon>Fungi</taxon>
        <taxon>Dikarya</taxon>
        <taxon>Basidiomycota</taxon>
        <taxon>Pucciniomycotina</taxon>
        <taxon>Microbotryomycetes</taxon>
        <taxon>Sporidiobolales</taxon>
        <taxon>Sporidiobolaceae</taxon>
        <taxon>Sporobolomyces</taxon>
    </lineage>
</organism>
<dbReference type="InterPro" id="IPR013855">
    <property type="entry name" value="Cdc37_N_dom"/>
</dbReference>
<keyword evidence="4" id="KW-0143">Chaperone</keyword>
<comment type="subcellular location">
    <subcellularLocation>
        <location evidence="1">Cytoplasm</location>
    </subcellularLocation>
</comment>
<dbReference type="InterPro" id="IPR038189">
    <property type="entry name" value="Cdc37_Hsp90-bd_sf"/>
</dbReference>
<name>A0A0D6EIB8_SPOSA</name>
<dbReference type="EMBL" id="CENE01000003">
    <property type="protein sequence ID" value="CEQ39699.1"/>
    <property type="molecule type" value="Genomic_DNA"/>
</dbReference>
<evidence type="ECO:0000256" key="3">
    <source>
        <dbReference type="ARBA" id="ARBA00022490"/>
    </source>
</evidence>
<dbReference type="OrthoDB" id="440202at2759"/>
<dbReference type="GO" id="GO:0051087">
    <property type="term" value="F:protein-folding chaperone binding"/>
    <property type="evidence" value="ECO:0007669"/>
    <property type="project" value="TreeGrafter"/>
</dbReference>
<feature type="compositionally biased region" description="Low complexity" evidence="7">
    <location>
        <begin position="145"/>
        <end position="161"/>
    </location>
</feature>
<evidence type="ECO:0000259" key="9">
    <source>
        <dbReference type="SMART" id="SM01070"/>
    </source>
</evidence>
<sequence length="505" mass="55018">MNVSLMARIDSLITATQSSTSGSTFLQNEIERLKAGLGYTYEEKKFAPGEQPSEDHMIVSLLSQVVKGVQTKEQEQGKTGDDTGRTDRLVKELEWHKQRLLDRQEEIKKERIEIDKEQKKYITSEDLKMGWDSKTIVSSTPSAQPKPLAPAASTSKPSTSAKSKETVVETLNSPAVRAAEAQAAVRLQAFRSAPSPATSHIVLLRDSEANPTRLDVQADSGESSDDADVPPLTPSALAFSKIAPLDWSSTMQAISRDPSLLTEETGDALMVEAFSQAMKGTKDGEKRARECTEKALVGQYCRSLGRDGVALFFQRMTAQNPAALRVYLEDVAKTSTRIIERAKVVAAERAAKQGSSGEGVEQIQLVPSSPNQTITFEVPDGPPPEKLEITGEGADNLDPEMVREFLQKRWDIFSAFPKGLKKALEEKSLERVNKVLGKMSVEDAEEVVGQLQEAGILSFETNEIVDQTGANPTHPTVSVPDGAASSATSGDNQQIEIPNFEDELD</sequence>
<feature type="region of interest" description="Disordered" evidence="7">
    <location>
        <begin position="465"/>
        <end position="505"/>
    </location>
</feature>
<gene>
    <name evidence="11" type="primary">SPOSA6832_01230</name>
</gene>
<dbReference type="GO" id="GO:0050821">
    <property type="term" value="P:protein stabilization"/>
    <property type="evidence" value="ECO:0007669"/>
    <property type="project" value="TreeGrafter"/>
</dbReference>
<feature type="coiled-coil region" evidence="6">
    <location>
        <begin position="90"/>
        <end position="120"/>
    </location>
</feature>
<dbReference type="PANTHER" id="PTHR12800:SF4">
    <property type="entry name" value="HSP90 CO-CHAPERONE CDC37"/>
    <property type="match status" value="1"/>
</dbReference>
<dbReference type="GO" id="GO:0031072">
    <property type="term" value="F:heat shock protein binding"/>
    <property type="evidence" value="ECO:0007669"/>
    <property type="project" value="TreeGrafter"/>
</dbReference>
<dbReference type="GO" id="GO:0006457">
    <property type="term" value="P:protein folding"/>
    <property type="evidence" value="ECO:0007669"/>
    <property type="project" value="TreeGrafter"/>
</dbReference>
<dbReference type="SMART" id="SM01069">
    <property type="entry name" value="CDC37_C"/>
    <property type="match status" value="1"/>
</dbReference>
<dbReference type="SMART" id="SM01071">
    <property type="entry name" value="CDC37_N"/>
    <property type="match status" value="1"/>
</dbReference>
<dbReference type="SUPFAM" id="SSF101391">
    <property type="entry name" value="Hsp90 co-chaperone CDC37"/>
    <property type="match status" value="1"/>
</dbReference>
<keyword evidence="12" id="KW-1185">Reference proteome</keyword>
<feature type="compositionally biased region" description="Polar residues" evidence="7">
    <location>
        <begin position="485"/>
        <end position="496"/>
    </location>
</feature>